<comment type="caution">
    <text evidence="3">The sequence shown here is derived from an EMBL/GenBank/DDBJ whole genome shotgun (WGS) entry which is preliminary data.</text>
</comment>
<dbReference type="Pfam" id="PF12833">
    <property type="entry name" value="HTH_18"/>
    <property type="match status" value="1"/>
</dbReference>
<evidence type="ECO:0000313" key="4">
    <source>
        <dbReference type="Proteomes" id="UP001378956"/>
    </source>
</evidence>
<keyword evidence="4" id="KW-1185">Reference proteome</keyword>
<dbReference type="EMBL" id="JBBEUB010000015">
    <property type="protein sequence ID" value="MEJ2905760.1"/>
    <property type="molecule type" value="Genomic_DNA"/>
</dbReference>
<gene>
    <name evidence="3" type="ORF">WAE58_25165</name>
</gene>
<organism evidence="3 4">
    <name type="scientific">Pedobacter panaciterrae</name>
    <dbReference type="NCBI Taxonomy" id="363849"/>
    <lineage>
        <taxon>Bacteria</taxon>
        <taxon>Pseudomonadati</taxon>
        <taxon>Bacteroidota</taxon>
        <taxon>Sphingobacteriia</taxon>
        <taxon>Sphingobacteriales</taxon>
        <taxon>Sphingobacteriaceae</taxon>
        <taxon>Pedobacter</taxon>
    </lineage>
</organism>
<evidence type="ECO:0000256" key="1">
    <source>
        <dbReference type="ARBA" id="ARBA00023125"/>
    </source>
</evidence>
<sequence length="317" mass="37178">MLNKNEELYVVNKIESLQDFYERLKIRHPDVTIPSVETVTNVGHFGVFKRSTHCSAQPSPYNRRDYYKISLILGSGILHYPNQRIIVKERGLLFTNPNIPYAWEATSETQAGFFCLFTENFIHNRNESLRESLLWKLQGCPIISINQHQEKIFMELFAKMMAEMESMYVHKYDMLRNYIQLIVHEALKVQPPDTYVRENNAAVRLTSMFIELLERQFPIGSTDHILELRTPHDFAERLAVHVNHLNHAVKEVTGRTTSEHILKRIATEAVALLSHTEWNVGQIAYCLGFEYPANFNIFFKRQMQCTPRFFRRERVPS</sequence>
<dbReference type="SMART" id="SM00342">
    <property type="entry name" value="HTH_ARAC"/>
    <property type="match status" value="1"/>
</dbReference>
<accession>A0ABU8NU17</accession>
<keyword evidence="1" id="KW-0238">DNA-binding</keyword>
<dbReference type="InterPro" id="IPR018060">
    <property type="entry name" value="HTH_AraC"/>
</dbReference>
<proteinExistence type="predicted"/>
<feature type="domain" description="HTH araC/xylS-type" evidence="2">
    <location>
        <begin position="233"/>
        <end position="313"/>
    </location>
</feature>
<protein>
    <submittedName>
        <fullName evidence="3">Helix-turn-helix transcriptional regulator</fullName>
    </submittedName>
</protein>
<dbReference type="PANTHER" id="PTHR43280:SF32">
    <property type="entry name" value="TRANSCRIPTIONAL REGULATORY PROTEIN"/>
    <property type="match status" value="1"/>
</dbReference>
<evidence type="ECO:0000313" key="3">
    <source>
        <dbReference type="EMBL" id="MEJ2905760.1"/>
    </source>
</evidence>
<dbReference type="PROSITE" id="PS01124">
    <property type="entry name" value="HTH_ARAC_FAMILY_2"/>
    <property type="match status" value="1"/>
</dbReference>
<name>A0ABU8NU17_9SPHI</name>
<dbReference type="RefSeq" id="WP_216854298.1">
    <property type="nucleotide sequence ID" value="NZ_CBFGNQ010000034.1"/>
</dbReference>
<evidence type="ECO:0000259" key="2">
    <source>
        <dbReference type="PROSITE" id="PS01124"/>
    </source>
</evidence>
<dbReference type="Proteomes" id="UP001378956">
    <property type="component" value="Unassembled WGS sequence"/>
</dbReference>
<reference evidence="3 4" key="1">
    <citation type="submission" date="2024-03" db="EMBL/GenBank/DDBJ databases">
        <title>Sequence of Lycoming College Course Isolates.</title>
        <authorList>
            <person name="Plotts O."/>
            <person name="Newman J."/>
        </authorList>
    </citation>
    <scope>NUCLEOTIDE SEQUENCE [LARGE SCALE GENOMIC DNA]</scope>
    <source>
        <strain evidence="3 4">CJB-3</strain>
    </source>
</reference>
<dbReference type="PANTHER" id="PTHR43280">
    <property type="entry name" value="ARAC-FAMILY TRANSCRIPTIONAL REGULATOR"/>
    <property type="match status" value="1"/>
</dbReference>